<protein>
    <submittedName>
        <fullName evidence="2">Transcriptional regulator AbmR</fullName>
    </submittedName>
</protein>
<feature type="compositionally biased region" description="Basic and acidic residues" evidence="1">
    <location>
        <begin position="10"/>
        <end position="35"/>
    </location>
</feature>
<reference evidence="3" key="1">
    <citation type="journal article" date="2019" name="Int. J. Syst. Evol. Microbiol.">
        <title>The Global Catalogue of Microorganisms (GCM) 10K type strain sequencing project: providing services to taxonomists for standard genome sequencing and annotation.</title>
        <authorList>
            <consortium name="The Broad Institute Genomics Platform"/>
            <consortium name="The Broad Institute Genome Sequencing Center for Infectious Disease"/>
            <person name="Wu L."/>
            <person name="Ma J."/>
        </authorList>
    </citation>
    <scope>NUCLEOTIDE SEQUENCE [LARGE SCALE GENOMIC DNA]</scope>
    <source>
        <strain evidence="3">JCM 16548</strain>
    </source>
</reference>
<dbReference type="Proteomes" id="UP001500051">
    <property type="component" value="Unassembled WGS sequence"/>
</dbReference>
<dbReference type="EMBL" id="BAAAYX010000004">
    <property type="protein sequence ID" value="GAA3700063.1"/>
    <property type="molecule type" value="Genomic_DNA"/>
</dbReference>
<evidence type="ECO:0000313" key="3">
    <source>
        <dbReference type="Proteomes" id="UP001500051"/>
    </source>
</evidence>
<keyword evidence="3" id="KW-1185">Reference proteome</keyword>
<sequence length="215" mass="23498">MDPDGAGEDSGPRGEGRRGGARGEGRAERRGEGRGRGRGGRHGFGRPGGWQNADLPAADDAQSWFEGRLPEGWFSSVEVSADREEIVVFGTLTGEAADRAQAEGRISRFREETRETRIQIAEEAQARYGRKVSWGARSGEVGELFTHLSVPVMTRLRQPERQVLDTLVDAGVARSRSEALAWAVTLVGEHTETWLSGLRDAMSEVDKLRSQGPEL</sequence>
<feature type="region of interest" description="Disordered" evidence="1">
    <location>
        <begin position="1"/>
        <end position="55"/>
    </location>
</feature>
<evidence type="ECO:0000256" key="1">
    <source>
        <dbReference type="SAM" id="MobiDB-lite"/>
    </source>
</evidence>
<evidence type="ECO:0000313" key="2">
    <source>
        <dbReference type="EMBL" id="GAA3700063.1"/>
    </source>
</evidence>
<name>A0ABP7D6P6_9ACTN</name>
<accession>A0ABP7D6P6</accession>
<proteinExistence type="predicted"/>
<gene>
    <name evidence="2" type="primary">abmR</name>
    <name evidence="2" type="ORF">GCM10022204_15920</name>
</gene>
<organism evidence="2 3">
    <name type="scientific">Microlunatus aurantiacus</name>
    <dbReference type="NCBI Taxonomy" id="446786"/>
    <lineage>
        <taxon>Bacteria</taxon>
        <taxon>Bacillati</taxon>
        <taxon>Actinomycetota</taxon>
        <taxon>Actinomycetes</taxon>
        <taxon>Propionibacteriales</taxon>
        <taxon>Propionibacteriaceae</taxon>
        <taxon>Microlunatus</taxon>
    </lineage>
</organism>
<comment type="caution">
    <text evidence="2">The sequence shown here is derived from an EMBL/GenBank/DDBJ whole genome shotgun (WGS) entry which is preliminary data.</text>
</comment>